<organism evidence="1 2">
    <name type="scientific">Salmonirosea aquatica</name>
    <dbReference type="NCBI Taxonomy" id="2654236"/>
    <lineage>
        <taxon>Bacteria</taxon>
        <taxon>Pseudomonadati</taxon>
        <taxon>Bacteroidota</taxon>
        <taxon>Cytophagia</taxon>
        <taxon>Cytophagales</taxon>
        <taxon>Spirosomataceae</taxon>
        <taxon>Salmonirosea</taxon>
    </lineage>
</organism>
<evidence type="ECO:0008006" key="3">
    <source>
        <dbReference type="Google" id="ProtNLM"/>
    </source>
</evidence>
<name>A0A7C9BLF4_9BACT</name>
<reference evidence="1 2" key="1">
    <citation type="submission" date="2019-10" db="EMBL/GenBank/DDBJ databases">
        <title>Draft Genome Sequence of Cytophagaceae sp. SJW1-29.</title>
        <authorList>
            <person name="Choi A."/>
        </authorList>
    </citation>
    <scope>NUCLEOTIDE SEQUENCE [LARGE SCALE GENOMIC DNA]</scope>
    <source>
        <strain evidence="1 2">SJW1-29</strain>
    </source>
</reference>
<dbReference type="RefSeq" id="WP_152765081.1">
    <property type="nucleotide sequence ID" value="NZ_WHLY01000002.1"/>
</dbReference>
<comment type="caution">
    <text evidence="1">The sequence shown here is derived from an EMBL/GenBank/DDBJ whole genome shotgun (WGS) entry which is preliminary data.</text>
</comment>
<dbReference type="Gene3D" id="3.10.450.50">
    <property type="match status" value="1"/>
</dbReference>
<dbReference type="AlphaFoldDB" id="A0A7C9BLF4"/>
<evidence type="ECO:0000313" key="1">
    <source>
        <dbReference type="EMBL" id="MPR36834.1"/>
    </source>
</evidence>
<accession>A0A7C9BLF4</accession>
<sequence>MIQLYQTFFFLSYFILSNHSITVQDDYEALVAAERGFALQAENEGIRRAFLSNLDRHSVVFVNNTFVSGTQVYAQQPDGPGYLSWRPAYAEISASGEFGYTTGPFEFRRSKKDGVPISCGQYTSVWHKTDLGQWKVLIDFGCEHDQPGTPAPTMINPEWFGLKDTVAVDTAQASQELLLTEGTFSRLVRQSGLSHAYRDLLPTSDSVRILRNGSLPLMGKGVNGILESETQTVTYQPIRAVTSRAGDLGYTYGFAVVGEKRMGYLRIWRKRGGAWQLAQEVR</sequence>
<gene>
    <name evidence="1" type="ORF">GBK04_26760</name>
</gene>
<dbReference type="EMBL" id="WHLY01000002">
    <property type="protein sequence ID" value="MPR36834.1"/>
    <property type="molecule type" value="Genomic_DNA"/>
</dbReference>
<dbReference type="SUPFAM" id="SSF54427">
    <property type="entry name" value="NTF2-like"/>
    <property type="match status" value="1"/>
</dbReference>
<dbReference type="Proteomes" id="UP000479293">
    <property type="component" value="Unassembled WGS sequence"/>
</dbReference>
<protein>
    <recommendedName>
        <fullName evidence="3">DUF4440 domain-containing protein</fullName>
    </recommendedName>
</protein>
<keyword evidence="2" id="KW-1185">Reference proteome</keyword>
<dbReference type="InterPro" id="IPR032710">
    <property type="entry name" value="NTF2-like_dom_sf"/>
</dbReference>
<proteinExistence type="predicted"/>
<evidence type="ECO:0000313" key="2">
    <source>
        <dbReference type="Proteomes" id="UP000479293"/>
    </source>
</evidence>